<name>A0A4P7NA74_PYROR</name>
<reference evidence="2 3" key="1">
    <citation type="journal article" date="2019" name="Mol. Biol. Evol.">
        <title>Blast fungal genomes show frequent chromosomal changes, gene gains and losses, and effector gene turnover.</title>
        <authorList>
            <person name="Gomez Luciano L.B."/>
            <person name="Jason Tsai I."/>
            <person name="Chuma I."/>
            <person name="Tosa Y."/>
            <person name="Chen Y.H."/>
            <person name="Li J.Y."/>
            <person name="Li M.Y."/>
            <person name="Jade Lu M.Y."/>
            <person name="Nakayashiki H."/>
            <person name="Li W.H."/>
        </authorList>
    </citation>
    <scope>NUCLEOTIDE SEQUENCE [LARGE SCALE GENOMIC DNA]</scope>
    <source>
        <strain evidence="2">MZ5-1-6</strain>
    </source>
</reference>
<feature type="compositionally biased region" description="Polar residues" evidence="1">
    <location>
        <begin position="47"/>
        <end position="60"/>
    </location>
</feature>
<dbReference type="AlphaFoldDB" id="A0A4P7NA74"/>
<evidence type="ECO:0000313" key="2">
    <source>
        <dbReference type="EMBL" id="QBZ57060.1"/>
    </source>
</evidence>
<dbReference type="EMBL" id="CP034205">
    <property type="protein sequence ID" value="QBZ57060.1"/>
    <property type="molecule type" value="Genomic_DNA"/>
</dbReference>
<organism evidence="2 3">
    <name type="scientific">Pyricularia oryzae</name>
    <name type="common">Rice blast fungus</name>
    <name type="synonym">Magnaporthe oryzae</name>
    <dbReference type="NCBI Taxonomy" id="318829"/>
    <lineage>
        <taxon>Eukaryota</taxon>
        <taxon>Fungi</taxon>
        <taxon>Dikarya</taxon>
        <taxon>Ascomycota</taxon>
        <taxon>Pezizomycotina</taxon>
        <taxon>Sordariomycetes</taxon>
        <taxon>Sordariomycetidae</taxon>
        <taxon>Magnaporthales</taxon>
        <taxon>Pyriculariaceae</taxon>
        <taxon>Pyricularia</taxon>
    </lineage>
</organism>
<evidence type="ECO:0000256" key="1">
    <source>
        <dbReference type="SAM" id="MobiDB-lite"/>
    </source>
</evidence>
<accession>A0A4P7NA74</accession>
<feature type="region of interest" description="Disordered" evidence="1">
    <location>
        <begin position="1"/>
        <end position="60"/>
    </location>
</feature>
<dbReference type="Proteomes" id="UP000294847">
    <property type="component" value="Chromosome 2"/>
</dbReference>
<evidence type="ECO:0000313" key="3">
    <source>
        <dbReference type="Proteomes" id="UP000294847"/>
    </source>
</evidence>
<sequence>MSISRRVPGYENPLGGFTPWQGPGSNPGPCVGRAQGDESPNELPTAPQGQGTDPSTPVAR</sequence>
<proteinExistence type="predicted"/>
<protein>
    <submittedName>
        <fullName evidence="2">Uncharacterized protein</fullName>
    </submittedName>
</protein>
<gene>
    <name evidence="2" type="ORF">PoMZ_01980</name>
</gene>